<reference evidence="1 2" key="1">
    <citation type="submission" date="2016-09" db="EMBL/GenBank/DDBJ databases">
        <title>Photobacterium proteolyticum sp. nov. a protease producing bacterium isolated from ocean sediments of Laizhou Bay.</title>
        <authorList>
            <person name="Li Y."/>
        </authorList>
    </citation>
    <scope>NUCLEOTIDE SEQUENCE [LARGE SCALE GENOMIC DNA]</scope>
    <source>
        <strain evidence="1 2">13-12</strain>
    </source>
</reference>
<dbReference type="PROSITE" id="PS51257">
    <property type="entry name" value="PROKAR_LIPOPROTEIN"/>
    <property type="match status" value="1"/>
</dbReference>
<keyword evidence="2" id="KW-1185">Reference proteome</keyword>
<evidence type="ECO:0000313" key="1">
    <source>
        <dbReference type="EMBL" id="OLQ75982.1"/>
    </source>
</evidence>
<evidence type="ECO:0000313" key="2">
    <source>
        <dbReference type="Proteomes" id="UP000186905"/>
    </source>
</evidence>
<accession>A0A1Q9GMU4</accession>
<organism evidence="1 2">
    <name type="scientific">Photobacterium proteolyticum</name>
    <dbReference type="NCBI Taxonomy" id="1903952"/>
    <lineage>
        <taxon>Bacteria</taxon>
        <taxon>Pseudomonadati</taxon>
        <taxon>Pseudomonadota</taxon>
        <taxon>Gammaproteobacteria</taxon>
        <taxon>Vibrionales</taxon>
        <taxon>Vibrionaceae</taxon>
        <taxon>Photobacterium</taxon>
    </lineage>
</organism>
<protein>
    <recommendedName>
        <fullName evidence="3">DUF4156 domain-containing protein</fullName>
    </recommendedName>
</protein>
<dbReference type="AlphaFoldDB" id="A0A1Q9GMU4"/>
<sequence>MLFRRGVGLILLLLAGCETTRPHAHSESIRIRWNASEQLETCTDKGTVIGSEGHWYSYWFISNRALTKGALNDLKNQAVQRGANTVELYHPQAFGTSVTLLGNAYDCP</sequence>
<evidence type="ECO:0008006" key="3">
    <source>
        <dbReference type="Google" id="ProtNLM"/>
    </source>
</evidence>
<dbReference type="STRING" id="1903952.BIT28_18355"/>
<dbReference type="Pfam" id="PF13698">
    <property type="entry name" value="DUF4156"/>
    <property type="match status" value="1"/>
</dbReference>
<gene>
    <name evidence="1" type="ORF">BIT28_18355</name>
</gene>
<dbReference type="Proteomes" id="UP000186905">
    <property type="component" value="Unassembled WGS sequence"/>
</dbReference>
<dbReference type="RefSeq" id="WP_075763831.1">
    <property type="nucleotide sequence ID" value="NZ_MJIL01000069.1"/>
</dbReference>
<name>A0A1Q9GMU4_9GAMM</name>
<proteinExistence type="predicted"/>
<dbReference type="OrthoDB" id="6265533at2"/>
<dbReference type="EMBL" id="MJIL01000069">
    <property type="protein sequence ID" value="OLQ75982.1"/>
    <property type="molecule type" value="Genomic_DNA"/>
</dbReference>
<dbReference type="InterPro" id="IPR025294">
    <property type="entry name" value="DUF4156"/>
</dbReference>
<comment type="caution">
    <text evidence="1">The sequence shown here is derived from an EMBL/GenBank/DDBJ whole genome shotgun (WGS) entry which is preliminary data.</text>
</comment>